<proteinExistence type="predicted"/>
<dbReference type="Proteomes" id="UP000295277">
    <property type="component" value="Unassembled WGS sequence"/>
</dbReference>
<evidence type="ECO:0000313" key="1">
    <source>
        <dbReference type="EMBL" id="TCM85176.1"/>
    </source>
</evidence>
<dbReference type="EMBL" id="SLVM01000008">
    <property type="protein sequence ID" value="TCM85176.1"/>
    <property type="molecule type" value="Genomic_DNA"/>
</dbReference>
<keyword evidence="2" id="KW-1185">Reference proteome</keyword>
<dbReference type="AlphaFoldDB" id="A0A4R1YW27"/>
<accession>A0A4R1YW27</accession>
<protein>
    <submittedName>
        <fullName evidence="1">Uncharacterized protein</fullName>
    </submittedName>
</protein>
<comment type="caution">
    <text evidence="1">The sequence shown here is derived from an EMBL/GenBank/DDBJ whole genome shotgun (WGS) entry which is preliminary data.</text>
</comment>
<name>A0A4R1YW27_9RHOB</name>
<reference evidence="1 2" key="1">
    <citation type="submission" date="2019-03" db="EMBL/GenBank/DDBJ databases">
        <title>Genomic Encyclopedia of Type Strains, Phase IV (KMG-IV): sequencing the most valuable type-strain genomes for metagenomic binning, comparative biology and taxonomic classification.</title>
        <authorList>
            <person name="Goeker M."/>
        </authorList>
    </citation>
    <scope>NUCLEOTIDE SEQUENCE [LARGE SCALE GENOMIC DNA]</scope>
    <source>
        <strain evidence="1 2">DSM 21153</strain>
    </source>
</reference>
<organism evidence="1 2">
    <name type="scientific">Rhodovulum steppense</name>
    <dbReference type="NCBI Taxonomy" id="540251"/>
    <lineage>
        <taxon>Bacteria</taxon>
        <taxon>Pseudomonadati</taxon>
        <taxon>Pseudomonadota</taxon>
        <taxon>Alphaproteobacteria</taxon>
        <taxon>Rhodobacterales</taxon>
        <taxon>Paracoccaceae</taxon>
        <taxon>Rhodovulum</taxon>
    </lineage>
</organism>
<evidence type="ECO:0000313" key="2">
    <source>
        <dbReference type="Proteomes" id="UP000295277"/>
    </source>
</evidence>
<sequence length="87" mass="9066">MFAPIISIPINEIEPESVVWRGPWFGDALEASAGQAAVLQGDAGMMPGYFAGNGFISRADLACASLSEASVRAKELAQAMCCSKKAS</sequence>
<dbReference type="RefSeq" id="WP_132694300.1">
    <property type="nucleotide sequence ID" value="NZ_SLVM01000008.1"/>
</dbReference>
<gene>
    <name evidence="1" type="ORF">EV216_10827</name>
</gene>